<keyword evidence="1" id="KW-1133">Transmembrane helix</keyword>
<sequence>MNKKNLMSRVYSRKNAFLKLNILSAICGFFFAITIQSALNIYRIERLSKLGFNTLEVIYTIFYIVKLILLTWILIVLIRKWILGKLSRFWLTILWFPYFLVFNYIWISLFPLTYRGDIPSPGTGLIIMFGIILYPFYLAIVSLFASKG</sequence>
<evidence type="ECO:0000313" key="2">
    <source>
        <dbReference type="EMBL" id="KAB3539060.1"/>
    </source>
</evidence>
<dbReference type="OrthoDB" id="2660529at2"/>
<dbReference type="RefSeq" id="WP_151859739.1">
    <property type="nucleotide sequence ID" value="NZ_WBZC01000003.1"/>
</dbReference>
<comment type="caution">
    <text evidence="2">The sequence shown here is derived from an EMBL/GenBank/DDBJ whole genome shotgun (WGS) entry which is preliminary data.</text>
</comment>
<proteinExistence type="predicted"/>
<dbReference type="AlphaFoldDB" id="A0A6I0F8L1"/>
<feature type="transmembrane region" description="Helical" evidence="1">
    <location>
        <begin position="57"/>
        <end position="77"/>
    </location>
</feature>
<evidence type="ECO:0000256" key="1">
    <source>
        <dbReference type="SAM" id="Phobius"/>
    </source>
</evidence>
<feature type="transmembrane region" description="Helical" evidence="1">
    <location>
        <begin position="124"/>
        <end position="145"/>
    </location>
</feature>
<organism evidence="2 3">
    <name type="scientific">Alkaliphilus pronyensis</name>
    <dbReference type="NCBI Taxonomy" id="1482732"/>
    <lineage>
        <taxon>Bacteria</taxon>
        <taxon>Bacillati</taxon>
        <taxon>Bacillota</taxon>
        <taxon>Clostridia</taxon>
        <taxon>Peptostreptococcales</taxon>
        <taxon>Natronincolaceae</taxon>
        <taxon>Alkaliphilus</taxon>
    </lineage>
</organism>
<keyword evidence="3" id="KW-1185">Reference proteome</keyword>
<name>A0A6I0F8L1_9FIRM</name>
<keyword evidence="1" id="KW-0812">Transmembrane</keyword>
<feature type="transmembrane region" description="Helical" evidence="1">
    <location>
        <begin position="89"/>
        <end position="112"/>
    </location>
</feature>
<dbReference type="Proteomes" id="UP000432715">
    <property type="component" value="Unassembled WGS sequence"/>
</dbReference>
<keyword evidence="1" id="KW-0472">Membrane</keyword>
<dbReference type="EMBL" id="WBZC01000003">
    <property type="protein sequence ID" value="KAB3539060.1"/>
    <property type="molecule type" value="Genomic_DNA"/>
</dbReference>
<accession>A0A6I0F8L1</accession>
<feature type="transmembrane region" description="Helical" evidence="1">
    <location>
        <begin position="20"/>
        <end position="42"/>
    </location>
</feature>
<reference evidence="2 3" key="1">
    <citation type="submission" date="2019-10" db="EMBL/GenBank/DDBJ databases">
        <title>Alkaliphilus serpentinus sp. nov. and Alkaliphilus pronyensis sp. nov., two novel anaerobic alkaliphilic species isolated from the serpentinized-hosted hydrothermal field of the Prony Bay (New Caledonia).</title>
        <authorList>
            <person name="Postec A."/>
        </authorList>
    </citation>
    <scope>NUCLEOTIDE SEQUENCE [LARGE SCALE GENOMIC DNA]</scope>
    <source>
        <strain evidence="2 3">LacV</strain>
    </source>
</reference>
<gene>
    <name evidence="2" type="ORF">F8154_01110</name>
</gene>
<evidence type="ECO:0000313" key="3">
    <source>
        <dbReference type="Proteomes" id="UP000432715"/>
    </source>
</evidence>
<protein>
    <submittedName>
        <fullName evidence="2">Uncharacterized protein</fullName>
    </submittedName>
</protein>